<dbReference type="AlphaFoldDB" id="A0AAD7UKM6"/>
<dbReference type="InterPro" id="IPR058240">
    <property type="entry name" value="rSAM_sf"/>
</dbReference>
<feature type="signal peptide" evidence="7">
    <location>
        <begin position="1"/>
        <end position="16"/>
    </location>
</feature>
<evidence type="ECO:0000256" key="5">
    <source>
        <dbReference type="ARBA" id="ARBA00023004"/>
    </source>
</evidence>
<protein>
    <recommendedName>
        <fullName evidence="13">Peptidylprolyl isomerase</fullName>
    </recommendedName>
</protein>
<dbReference type="InterPro" id="IPR023404">
    <property type="entry name" value="rSAM_horseshoe"/>
</dbReference>
<dbReference type="PANTHER" id="PTHR43020:SF2">
    <property type="entry name" value="MITOCHONDRIAL TRNA METHYLTHIOTRANSFERASE CDK5RAP1"/>
    <property type="match status" value="1"/>
</dbReference>
<dbReference type="InterPro" id="IPR013848">
    <property type="entry name" value="Methylthiotransferase_N"/>
</dbReference>
<evidence type="ECO:0000256" key="4">
    <source>
        <dbReference type="ARBA" id="ARBA00022723"/>
    </source>
</evidence>
<dbReference type="SUPFAM" id="SSF54534">
    <property type="entry name" value="FKBP-like"/>
    <property type="match status" value="1"/>
</dbReference>
<dbReference type="PROSITE" id="PS51918">
    <property type="entry name" value="RADICAL_SAM"/>
    <property type="match status" value="1"/>
</dbReference>
<dbReference type="SFLD" id="SFLDG01061">
    <property type="entry name" value="methylthiotransferase"/>
    <property type="match status" value="1"/>
</dbReference>
<dbReference type="SFLD" id="SFLDG01082">
    <property type="entry name" value="B12-binding_domain_containing"/>
    <property type="match status" value="1"/>
</dbReference>
<gene>
    <name evidence="11" type="ORF">CTAYLR_009415</name>
</gene>
<name>A0AAD7UKM6_9STRA</name>
<dbReference type="GO" id="GO:0051539">
    <property type="term" value="F:4 iron, 4 sulfur cluster binding"/>
    <property type="evidence" value="ECO:0007669"/>
    <property type="project" value="UniProtKB-KW"/>
</dbReference>
<evidence type="ECO:0000256" key="2">
    <source>
        <dbReference type="ARBA" id="ARBA00022485"/>
    </source>
</evidence>
<dbReference type="InterPro" id="IPR005839">
    <property type="entry name" value="Methylthiotransferase"/>
</dbReference>
<dbReference type="Proteomes" id="UP001230188">
    <property type="component" value="Unassembled WGS sequence"/>
</dbReference>
<keyword evidence="2" id="KW-0004">4Fe-4S</keyword>
<organism evidence="11 12">
    <name type="scientific">Chrysophaeum taylorii</name>
    <dbReference type="NCBI Taxonomy" id="2483200"/>
    <lineage>
        <taxon>Eukaryota</taxon>
        <taxon>Sar</taxon>
        <taxon>Stramenopiles</taxon>
        <taxon>Ochrophyta</taxon>
        <taxon>Pelagophyceae</taxon>
        <taxon>Pelagomonadales</taxon>
        <taxon>Pelagomonadaceae</taxon>
        <taxon>Chrysophaeum</taxon>
    </lineage>
</organism>
<dbReference type="NCBIfam" id="TIGR00089">
    <property type="entry name" value="MiaB/RimO family radical SAM methylthiotransferase"/>
    <property type="match status" value="1"/>
</dbReference>
<feature type="domain" description="Radical SAM core" evidence="10">
    <location>
        <begin position="325"/>
        <end position="555"/>
    </location>
</feature>
<feature type="domain" description="MTTase N-terminal" evidence="9">
    <location>
        <begin position="187"/>
        <end position="300"/>
    </location>
</feature>
<dbReference type="SMART" id="SM00729">
    <property type="entry name" value="Elp3"/>
    <property type="match status" value="1"/>
</dbReference>
<dbReference type="PROSITE" id="PS01278">
    <property type="entry name" value="MTTASE_RADICAL"/>
    <property type="match status" value="1"/>
</dbReference>
<dbReference type="SFLD" id="SFLDS00029">
    <property type="entry name" value="Radical_SAM"/>
    <property type="match status" value="1"/>
</dbReference>
<dbReference type="Gene3D" id="3.40.50.12160">
    <property type="entry name" value="Methylthiotransferase, N-terminal domain"/>
    <property type="match status" value="1"/>
</dbReference>
<evidence type="ECO:0000256" key="6">
    <source>
        <dbReference type="ARBA" id="ARBA00023014"/>
    </source>
</evidence>
<dbReference type="Pfam" id="PF01938">
    <property type="entry name" value="TRAM"/>
    <property type="match status" value="1"/>
</dbReference>
<dbReference type="InterPro" id="IPR020612">
    <property type="entry name" value="Methylthiotransferase_CS"/>
</dbReference>
<dbReference type="PROSITE" id="PS50926">
    <property type="entry name" value="TRAM"/>
    <property type="match status" value="1"/>
</dbReference>
<keyword evidence="12" id="KW-1185">Reference proteome</keyword>
<dbReference type="InterPro" id="IPR006638">
    <property type="entry name" value="Elp3/MiaA/NifB-like_rSAM"/>
</dbReference>
<accession>A0AAD7UKM6</accession>
<dbReference type="CDD" id="cd01335">
    <property type="entry name" value="Radical_SAM"/>
    <property type="match status" value="1"/>
</dbReference>
<evidence type="ECO:0000259" key="8">
    <source>
        <dbReference type="PROSITE" id="PS50926"/>
    </source>
</evidence>
<evidence type="ECO:0000256" key="1">
    <source>
        <dbReference type="ARBA" id="ARBA00001966"/>
    </source>
</evidence>
<dbReference type="GO" id="GO:0035596">
    <property type="term" value="F:methylthiotransferase activity"/>
    <property type="evidence" value="ECO:0007669"/>
    <property type="project" value="InterPro"/>
</dbReference>
<dbReference type="InterPro" id="IPR007197">
    <property type="entry name" value="rSAM"/>
</dbReference>
<evidence type="ECO:0000259" key="9">
    <source>
        <dbReference type="PROSITE" id="PS51449"/>
    </source>
</evidence>
<dbReference type="GO" id="GO:0035600">
    <property type="term" value="P:tRNA methylthiolation"/>
    <property type="evidence" value="ECO:0007669"/>
    <property type="project" value="TreeGrafter"/>
</dbReference>
<evidence type="ECO:0000313" key="12">
    <source>
        <dbReference type="Proteomes" id="UP001230188"/>
    </source>
</evidence>
<keyword evidence="6" id="KW-0411">Iron-sulfur</keyword>
<reference evidence="11" key="1">
    <citation type="submission" date="2023-01" db="EMBL/GenBank/DDBJ databases">
        <title>Metagenome sequencing of chrysophaentin producing Chrysophaeum taylorii.</title>
        <authorList>
            <person name="Davison J."/>
            <person name="Bewley C."/>
        </authorList>
    </citation>
    <scope>NUCLEOTIDE SEQUENCE</scope>
    <source>
        <strain evidence="11">NIES-1699</strain>
    </source>
</reference>
<keyword evidence="5" id="KW-0408">Iron</keyword>
<sequence length="696" mass="76204">MMVAVIVMTWVAVGRGLSAPGAALTWYRTASRWGDAAKVEVRGEGGWANSTWRGASRHPVALLDGSDRISAYFVSQILLSSSELAEEVAPRVREGAFERLAELSLGETRLGWVSRTGNTTFEEAFPPQARDALFAAERTLQPGHVEIVRSPSGYHVVLVEDVFVEVGAEARAKVPKAGSIEEYCRGRTYAISTMGCQMNAADSERLEGSLRALGLAPSSGEADPDVVVLNTCSIRDHAEQKVYSALGPHAKRKGNTTLVVAGCVAQQEGRRLTRRVPEIDVVMGPQFANRLPELLERAVVWGEQVVATAPSIVTEDANLGVAPRRASEVTAWVNVMHGCNERCAFCVVPTTRGVQQSRTPEAIIAELEDLRARGYKEATLLGQNVDAYGRDLARPIVFADLLERCASRLDDVRLRFATSHPRYMSRRLIQTVATQPNLMPVFHVPAQSGDNGILRLMGRGYTRERYLDLVRQIRELVPDASITSDFIVGCPGETDEAFQNTLDLMRQVEFDACMTAAYSPRPNTPMARFDGSLDAFRTLGIHPTLDAAAVDAAFKQKARQTAAASDDDNNKLAPLLAARSKARRAARSVSEDPLFAFDPLAQIGPPQLDESVKEARLREINDLATLHAKRRSQRYLGRVEPVLVEQANTRRPAQVVGRTPGNRLVFFDGDIQTLKARVVDVKITQANAFSLEGVQI</sequence>
<dbReference type="FunFam" id="3.40.50.12160:FF:000003">
    <property type="entry name" value="CDK5 regulatory subunit-associated protein 1"/>
    <property type="match status" value="1"/>
</dbReference>
<dbReference type="EMBL" id="JAQMWT010000173">
    <property type="protein sequence ID" value="KAJ8608331.1"/>
    <property type="molecule type" value="Genomic_DNA"/>
</dbReference>
<proteinExistence type="predicted"/>
<dbReference type="SUPFAM" id="SSF102114">
    <property type="entry name" value="Radical SAM enzymes"/>
    <property type="match status" value="1"/>
</dbReference>
<dbReference type="Pfam" id="PF00919">
    <property type="entry name" value="UPF0004"/>
    <property type="match status" value="1"/>
</dbReference>
<feature type="domain" description="TRAM" evidence="8">
    <location>
        <begin position="633"/>
        <end position="696"/>
    </location>
</feature>
<evidence type="ECO:0000313" key="11">
    <source>
        <dbReference type="EMBL" id="KAJ8608331.1"/>
    </source>
</evidence>
<evidence type="ECO:0000256" key="3">
    <source>
        <dbReference type="ARBA" id="ARBA00022691"/>
    </source>
</evidence>
<evidence type="ECO:0000259" key="10">
    <source>
        <dbReference type="PROSITE" id="PS51918"/>
    </source>
</evidence>
<dbReference type="Pfam" id="PF04055">
    <property type="entry name" value="Radical_SAM"/>
    <property type="match status" value="1"/>
</dbReference>
<evidence type="ECO:0000256" key="7">
    <source>
        <dbReference type="SAM" id="SignalP"/>
    </source>
</evidence>
<dbReference type="Gene3D" id="3.80.30.20">
    <property type="entry name" value="tm_1862 like domain"/>
    <property type="match status" value="1"/>
</dbReference>
<dbReference type="GO" id="GO:0046872">
    <property type="term" value="F:metal ion binding"/>
    <property type="evidence" value="ECO:0007669"/>
    <property type="project" value="UniProtKB-KW"/>
</dbReference>
<dbReference type="FunFam" id="3.80.30.20:FF:000001">
    <property type="entry name" value="tRNA-2-methylthio-N(6)-dimethylallyladenosine synthase 2"/>
    <property type="match status" value="1"/>
</dbReference>
<keyword evidence="7" id="KW-0732">Signal</keyword>
<keyword evidence="4" id="KW-0479">Metal-binding</keyword>
<comment type="caution">
    <text evidence="11">The sequence shown here is derived from an EMBL/GenBank/DDBJ whole genome shotgun (WGS) entry which is preliminary data.</text>
</comment>
<dbReference type="InterPro" id="IPR038135">
    <property type="entry name" value="Methylthiotransferase_N_sf"/>
</dbReference>
<evidence type="ECO:0008006" key="13">
    <source>
        <dbReference type="Google" id="ProtNLM"/>
    </source>
</evidence>
<dbReference type="PROSITE" id="PS51449">
    <property type="entry name" value="MTTASE_N"/>
    <property type="match status" value="1"/>
</dbReference>
<feature type="chain" id="PRO_5042287993" description="Peptidylprolyl isomerase" evidence="7">
    <location>
        <begin position="17"/>
        <end position="696"/>
    </location>
</feature>
<comment type="cofactor">
    <cofactor evidence="1">
        <name>[4Fe-4S] cluster</name>
        <dbReference type="ChEBI" id="CHEBI:49883"/>
    </cofactor>
</comment>
<dbReference type="PANTHER" id="PTHR43020">
    <property type="entry name" value="CDK5 REGULATORY SUBUNIT-ASSOCIATED PROTEIN 1"/>
    <property type="match status" value="1"/>
</dbReference>
<dbReference type="InterPro" id="IPR002792">
    <property type="entry name" value="TRAM_dom"/>
</dbReference>
<keyword evidence="3" id="KW-0949">S-adenosyl-L-methionine</keyword>